<dbReference type="Gene3D" id="3.90.850.10">
    <property type="entry name" value="Fumarylacetoacetase-like, C-terminal domain"/>
    <property type="match status" value="1"/>
</dbReference>
<dbReference type="EMBL" id="CP036262">
    <property type="protein sequence ID" value="QDS92383.1"/>
    <property type="molecule type" value="Genomic_DNA"/>
</dbReference>
<name>A0A517MBX7_9BACT</name>
<keyword evidence="4" id="KW-0456">Lyase</keyword>
<evidence type="ECO:0000313" key="4">
    <source>
        <dbReference type="EMBL" id="QDS92383.1"/>
    </source>
</evidence>
<dbReference type="GO" id="GO:0046872">
    <property type="term" value="F:metal ion binding"/>
    <property type="evidence" value="ECO:0007669"/>
    <property type="project" value="UniProtKB-KW"/>
</dbReference>
<dbReference type="PANTHER" id="PTHR42796">
    <property type="entry name" value="FUMARYLACETOACETATE HYDROLASE DOMAIN-CONTAINING PROTEIN 2A-RELATED"/>
    <property type="match status" value="1"/>
</dbReference>
<evidence type="ECO:0000259" key="3">
    <source>
        <dbReference type="Pfam" id="PF01557"/>
    </source>
</evidence>
<dbReference type="Pfam" id="PF01557">
    <property type="entry name" value="FAA_hydrolase"/>
    <property type="match status" value="1"/>
</dbReference>
<accession>A0A517MBX7</accession>
<feature type="domain" description="Fumarylacetoacetase-like C-terminal" evidence="3">
    <location>
        <begin position="114"/>
        <end position="291"/>
    </location>
</feature>
<comment type="similarity">
    <text evidence="1">Belongs to the FAH family.</text>
</comment>
<dbReference type="GO" id="GO:0044281">
    <property type="term" value="P:small molecule metabolic process"/>
    <property type="evidence" value="ECO:0007669"/>
    <property type="project" value="UniProtKB-ARBA"/>
</dbReference>
<evidence type="ECO:0000313" key="5">
    <source>
        <dbReference type="Proteomes" id="UP000320672"/>
    </source>
</evidence>
<keyword evidence="2" id="KW-0479">Metal-binding</keyword>
<dbReference type="GO" id="GO:0050385">
    <property type="term" value="F:ureidoglycolate lyase activity"/>
    <property type="evidence" value="ECO:0007669"/>
    <property type="project" value="UniProtKB-EC"/>
</dbReference>
<evidence type="ECO:0000256" key="1">
    <source>
        <dbReference type="ARBA" id="ARBA00010211"/>
    </source>
</evidence>
<dbReference type="InterPro" id="IPR051121">
    <property type="entry name" value="FAH"/>
</dbReference>
<protein>
    <submittedName>
        <fullName evidence="4">Ureidoglycolate lyase</fullName>
        <ecNumber evidence="4">4.3.2.3</ecNumber>
    </submittedName>
</protein>
<dbReference type="KEGG" id="rml:FF011L_11260"/>
<reference evidence="4 5" key="1">
    <citation type="submission" date="2019-02" db="EMBL/GenBank/DDBJ databases">
        <title>Deep-cultivation of Planctomycetes and their phenomic and genomic characterization uncovers novel biology.</title>
        <authorList>
            <person name="Wiegand S."/>
            <person name="Jogler M."/>
            <person name="Boedeker C."/>
            <person name="Pinto D."/>
            <person name="Vollmers J."/>
            <person name="Rivas-Marin E."/>
            <person name="Kohn T."/>
            <person name="Peeters S.H."/>
            <person name="Heuer A."/>
            <person name="Rast P."/>
            <person name="Oberbeckmann S."/>
            <person name="Bunk B."/>
            <person name="Jeske O."/>
            <person name="Meyerdierks A."/>
            <person name="Storesund J.E."/>
            <person name="Kallscheuer N."/>
            <person name="Luecker S."/>
            <person name="Lage O.M."/>
            <person name="Pohl T."/>
            <person name="Merkel B.J."/>
            <person name="Hornburger P."/>
            <person name="Mueller R.-W."/>
            <person name="Bruemmer F."/>
            <person name="Labrenz M."/>
            <person name="Spormann A.M."/>
            <person name="Op den Camp H."/>
            <person name="Overmann J."/>
            <person name="Amann R."/>
            <person name="Jetten M.S.M."/>
            <person name="Mascher T."/>
            <person name="Medema M.H."/>
            <person name="Devos D.P."/>
            <person name="Kaster A.-K."/>
            <person name="Ovreas L."/>
            <person name="Rohde M."/>
            <person name="Galperin M.Y."/>
            <person name="Jogler C."/>
        </authorList>
    </citation>
    <scope>NUCLEOTIDE SEQUENCE [LARGE SCALE GENOMIC DNA]</scope>
    <source>
        <strain evidence="4 5">FF011L</strain>
    </source>
</reference>
<dbReference type="InterPro" id="IPR036663">
    <property type="entry name" value="Fumarylacetoacetase_C_sf"/>
</dbReference>
<keyword evidence="5" id="KW-1185">Reference proteome</keyword>
<dbReference type="InterPro" id="IPR011234">
    <property type="entry name" value="Fumarylacetoacetase-like_C"/>
</dbReference>
<gene>
    <name evidence="4" type="ORF">FF011L_11260</name>
</gene>
<dbReference type="PANTHER" id="PTHR42796:SF7">
    <property type="entry name" value="2-DEHYDRO-3-DEOXY-D-ARABINONATE DEHYDRATASE"/>
    <property type="match status" value="1"/>
</dbReference>
<organism evidence="4 5">
    <name type="scientific">Roseimaritima multifibrata</name>
    <dbReference type="NCBI Taxonomy" id="1930274"/>
    <lineage>
        <taxon>Bacteria</taxon>
        <taxon>Pseudomonadati</taxon>
        <taxon>Planctomycetota</taxon>
        <taxon>Planctomycetia</taxon>
        <taxon>Pirellulales</taxon>
        <taxon>Pirellulaceae</taxon>
        <taxon>Roseimaritima</taxon>
    </lineage>
</organism>
<dbReference type="AlphaFoldDB" id="A0A517MBX7"/>
<dbReference type="EC" id="4.3.2.3" evidence="4"/>
<proteinExistence type="inferred from homology"/>
<sequence length="294" mass="32334">MPQRKVILAFMKIAKYLDDTGIAAVGRIDEQTLVPLDLKAKGLQRLSDLLDEPNPSETIRSLPSGTPIPLANVSWLPPIDDQEVWAAGVTYRRSQTARMEESTAAASCYDRVYTADRPELFFKATASRVRGHQQPLRIRSDATWNVPEPEITLILSSQLKIVGYTIGNDMSSRDIEGENPLYLPQAKCYDASAGLGPWLTITDELPQGEDLWVRLAVERQQKTVFEGRTSAAELARGFEDLVSWLGRDNSFPNGAFLMTGTGIVPDSSFTLNVDDVVHISINGVGTLSNSIIQG</sequence>
<dbReference type="Proteomes" id="UP000320672">
    <property type="component" value="Chromosome"/>
</dbReference>
<evidence type="ECO:0000256" key="2">
    <source>
        <dbReference type="ARBA" id="ARBA00022723"/>
    </source>
</evidence>
<dbReference type="SUPFAM" id="SSF56529">
    <property type="entry name" value="FAH"/>
    <property type="match status" value="1"/>
</dbReference>